<organism evidence="2 3">
    <name type="scientific">Lophiotrema nucula</name>
    <dbReference type="NCBI Taxonomy" id="690887"/>
    <lineage>
        <taxon>Eukaryota</taxon>
        <taxon>Fungi</taxon>
        <taxon>Dikarya</taxon>
        <taxon>Ascomycota</taxon>
        <taxon>Pezizomycotina</taxon>
        <taxon>Dothideomycetes</taxon>
        <taxon>Pleosporomycetidae</taxon>
        <taxon>Pleosporales</taxon>
        <taxon>Lophiotremataceae</taxon>
        <taxon>Lophiotrema</taxon>
    </lineage>
</organism>
<evidence type="ECO:0000256" key="1">
    <source>
        <dbReference type="SAM" id="MobiDB-lite"/>
    </source>
</evidence>
<dbReference type="EMBL" id="ML977359">
    <property type="protein sequence ID" value="KAF2106774.1"/>
    <property type="molecule type" value="Genomic_DNA"/>
</dbReference>
<feature type="compositionally biased region" description="Basic and acidic residues" evidence="1">
    <location>
        <begin position="48"/>
        <end position="59"/>
    </location>
</feature>
<gene>
    <name evidence="2" type="ORF">BDV96DRAFT_607045</name>
</gene>
<accession>A0A6A5YJ63</accession>
<feature type="region of interest" description="Disordered" evidence="1">
    <location>
        <begin position="1"/>
        <end position="99"/>
    </location>
</feature>
<feature type="compositionally biased region" description="Low complexity" evidence="1">
    <location>
        <begin position="77"/>
        <end position="89"/>
    </location>
</feature>
<dbReference type="AlphaFoldDB" id="A0A6A5YJ63"/>
<evidence type="ECO:0000313" key="3">
    <source>
        <dbReference type="Proteomes" id="UP000799770"/>
    </source>
</evidence>
<feature type="compositionally biased region" description="Polar residues" evidence="1">
    <location>
        <begin position="60"/>
        <end position="75"/>
    </location>
</feature>
<evidence type="ECO:0000313" key="2">
    <source>
        <dbReference type="EMBL" id="KAF2106774.1"/>
    </source>
</evidence>
<reference evidence="2" key="1">
    <citation type="journal article" date="2020" name="Stud. Mycol.">
        <title>101 Dothideomycetes genomes: a test case for predicting lifestyles and emergence of pathogens.</title>
        <authorList>
            <person name="Haridas S."/>
            <person name="Albert R."/>
            <person name="Binder M."/>
            <person name="Bloem J."/>
            <person name="Labutti K."/>
            <person name="Salamov A."/>
            <person name="Andreopoulos B."/>
            <person name="Baker S."/>
            <person name="Barry K."/>
            <person name="Bills G."/>
            <person name="Bluhm B."/>
            <person name="Cannon C."/>
            <person name="Castanera R."/>
            <person name="Culley D."/>
            <person name="Daum C."/>
            <person name="Ezra D."/>
            <person name="Gonzalez J."/>
            <person name="Henrissat B."/>
            <person name="Kuo A."/>
            <person name="Liang C."/>
            <person name="Lipzen A."/>
            <person name="Lutzoni F."/>
            <person name="Magnuson J."/>
            <person name="Mondo S."/>
            <person name="Nolan M."/>
            <person name="Ohm R."/>
            <person name="Pangilinan J."/>
            <person name="Park H.-J."/>
            <person name="Ramirez L."/>
            <person name="Alfaro M."/>
            <person name="Sun H."/>
            <person name="Tritt A."/>
            <person name="Yoshinaga Y."/>
            <person name="Zwiers L.-H."/>
            <person name="Turgeon B."/>
            <person name="Goodwin S."/>
            <person name="Spatafora J."/>
            <person name="Crous P."/>
            <person name="Grigoriev I."/>
        </authorList>
    </citation>
    <scope>NUCLEOTIDE SEQUENCE</scope>
    <source>
        <strain evidence="2">CBS 627.86</strain>
    </source>
</reference>
<protein>
    <submittedName>
        <fullName evidence="2">Uncharacterized protein</fullName>
    </submittedName>
</protein>
<sequence length="152" mass="17151">MNPVNETRQSRAPVVSPTSIDNDKSPVDEYKKTQEREDRQSGTGSKQNGERSDGVETEHLQTQNTKKPGETTINPVATAAAWHAHQLHAQGVQTHSPSGWAPPPVLYFDPGWVTSEDECDEGPKYRWFCSTENCPRRGEKFEKIRYLFSMFG</sequence>
<name>A0A6A5YJ63_9PLEO</name>
<dbReference type="Proteomes" id="UP000799770">
    <property type="component" value="Unassembled WGS sequence"/>
</dbReference>
<keyword evidence="3" id="KW-1185">Reference proteome</keyword>
<proteinExistence type="predicted"/>
<feature type="compositionally biased region" description="Basic and acidic residues" evidence="1">
    <location>
        <begin position="21"/>
        <end position="40"/>
    </location>
</feature>